<proteinExistence type="predicted"/>
<evidence type="ECO:0000259" key="1">
    <source>
        <dbReference type="SMART" id="SM00914"/>
    </source>
</evidence>
<dbReference type="InterPro" id="IPR014957">
    <property type="entry name" value="IDEAL_dom"/>
</dbReference>
<protein>
    <recommendedName>
        <fullName evidence="1">IDEAL domain-containing protein</fullName>
    </recommendedName>
</protein>
<name>A0A6N8FH40_9BACI</name>
<evidence type="ECO:0000313" key="2">
    <source>
        <dbReference type="EMBL" id="MUK88763.1"/>
    </source>
</evidence>
<dbReference type="Proteomes" id="UP000469125">
    <property type="component" value="Unassembled WGS sequence"/>
</dbReference>
<organism evidence="2 3">
    <name type="scientific">Ornithinibacillus caprae</name>
    <dbReference type="NCBI Taxonomy" id="2678566"/>
    <lineage>
        <taxon>Bacteria</taxon>
        <taxon>Bacillati</taxon>
        <taxon>Bacillota</taxon>
        <taxon>Bacilli</taxon>
        <taxon>Bacillales</taxon>
        <taxon>Bacillaceae</taxon>
        <taxon>Ornithinibacillus</taxon>
    </lineage>
</organism>
<sequence>MKKEKVIFRYHPYNGKVLQARREIPYEIKLTARLLLDELCFNWNKEHLEAQLNSSIEKGNKEEFEQLRKVYLDYIWESNTP</sequence>
<accession>A0A6N8FH40</accession>
<dbReference type="Gene3D" id="4.10.810.10">
    <property type="entry name" value="Virus Scaffolding Protein, Chain A"/>
    <property type="match status" value="1"/>
</dbReference>
<comment type="caution">
    <text evidence="2">The sequence shown here is derived from an EMBL/GenBank/DDBJ whole genome shotgun (WGS) entry which is preliminary data.</text>
</comment>
<reference evidence="2 3" key="1">
    <citation type="submission" date="2019-11" db="EMBL/GenBank/DDBJ databases">
        <authorList>
            <person name="Li X."/>
        </authorList>
    </citation>
    <scope>NUCLEOTIDE SEQUENCE [LARGE SCALE GENOMIC DNA]</scope>
    <source>
        <strain evidence="2 3">L9</strain>
    </source>
</reference>
<dbReference type="SMART" id="SM00914">
    <property type="entry name" value="IDEAL"/>
    <property type="match status" value="1"/>
</dbReference>
<dbReference type="AlphaFoldDB" id="A0A6N8FH40"/>
<dbReference type="EMBL" id="WOCA01000007">
    <property type="protein sequence ID" value="MUK88763.1"/>
    <property type="molecule type" value="Genomic_DNA"/>
</dbReference>
<dbReference type="RefSeq" id="WP_155668750.1">
    <property type="nucleotide sequence ID" value="NZ_WOCA01000007.1"/>
</dbReference>
<evidence type="ECO:0000313" key="3">
    <source>
        <dbReference type="Proteomes" id="UP000469125"/>
    </source>
</evidence>
<keyword evidence="3" id="KW-1185">Reference proteome</keyword>
<dbReference type="InterPro" id="IPR027393">
    <property type="entry name" value="Virus_scaffolding_prot_C"/>
</dbReference>
<gene>
    <name evidence="2" type="ORF">GMD78_10200</name>
</gene>
<feature type="domain" description="IDEAL" evidence="1">
    <location>
        <begin position="35"/>
        <end position="71"/>
    </location>
</feature>